<dbReference type="Proteomes" id="UP000659496">
    <property type="component" value="Unassembled WGS sequence"/>
</dbReference>
<accession>A0ABR8PIY9</accession>
<reference evidence="1 2" key="1">
    <citation type="submission" date="2020-08" db="EMBL/GenBank/DDBJ databases">
        <title>A Genomic Blueprint of the Chicken Gut Microbiome.</title>
        <authorList>
            <person name="Gilroy R."/>
            <person name="Ravi A."/>
            <person name="Getino M."/>
            <person name="Pursley I."/>
            <person name="Horton D.L."/>
            <person name="Alikhan N.-F."/>
            <person name="Baker D."/>
            <person name="Gharbi K."/>
            <person name="Hall N."/>
            <person name="Watson M."/>
            <person name="Adriaenssens E.M."/>
            <person name="Foster-Nyarko E."/>
            <person name="Jarju S."/>
            <person name="Secka A."/>
            <person name="Antonio M."/>
            <person name="Oren A."/>
            <person name="Chaudhuri R."/>
            <person name="La Ragione R.M."/>
            <person name="Hildebrand F."/>
            <person name="Pallen M.J."/>
        </authorList>
    </citation>
    <scope>NUCLEOTIDE SEQUENCE [LARGE SCALE GENOMIC DNA]</scope>
    <source>
        <strain evidence="1 2">Sa3CUA8</strain>
    </source>
</reference>
<organism evidence="1 2">
    <name type="scientific">Sporosarcina gallistercoris</name>
    <dbReference type="NCBI Taxonomy" id="2762245"/>
    <lineage>
        <taxon>Bacteria</taxon>
        <taxon>Bacillati</taxon>
        <taxon>Bacillota</taxon>
        <taxon>Bacilli</taxon>
        <taxon>Bacillales</taxon>
        <taxon>Caryophanaceae</taxon>
        <taxon>Sporosarcina</taxon>
    </lineage>
</organism>
<protein>
    <submittedName>
        <fullName evidence="1">Uncharacterized protein</fullName>
    </submittedName>
</protein>
<gene>
    <name evidence="1" type="ORF">H9659_07305</name>
</gene>
<evidence type="ECO:0000313" key="1">
    <source>
        <dbReference type="EMBL" id="MBD7908130.1"/>
    </source>
</evidence>
<sequence length="307" mass="35214">MNLLHKIPVTPIGNLQEELKNAIPLSIAIGHDNDVFVLLMEEQPPLINDRFPATITEEPYNYHVIHLKDGQKTVIELPGETWNYHFVQPIDEDHILLVGARSYYHSAENIEENARVYDRNGRLVRSFCLGDGIMHVHVTKNQEIWTGYFDEGTCGNYGWDEPIGSSGLVGWDAEGNKLDSLEGDTTYYIFECLALNSNPDDDIYFFFSIEGMVGIRKDEASSYYELDDLDFTSFAVNRDKMVVHHRREGSILMELERRGNRYETVRKLELIKPDGTPVIPLEVSNRENQLLFLDGNELYLYKAGYAD</sequence>
<evidence type="ECO:0000313" key="2">
    <source>
        <dbReference type="Proteomes" id="UP000659496"/>
    </source>
</evidence>
<name>A0ABR8PIY9_9BACL</name>
<dbReference type="EMBL" id="JACSQY010000004">
    <property type="protein sequence ID" value="MBD7908130.1"/>
    <property type="molecule type" value="Genomic_DNA"/>
</dbReference>
<keyword evidence="2" id="KW-1185">Reference proteome</keyword>
<proteinExistence type="predicted"/>
<comment type="caution">
    <text evidence="1">The sequence shown here is derived from an EMBL/GenBank/DDBJ whole genome shotgun (WGS) entry which is preliminary data.</text>
</comment>